<dbReference type="Gene3D" id="1.25.40.10">
    <property type="entry name" value="Tetratricopeptide repeat domain"/>
    <property type="match status" value="1"/>
</dbReference>
<proteinExistence type="predicted"/>
<gene>
    <name evidence="6" type="ORF">M407DRAFT_93101</name>
</gene>
<comment type="subcellular location">
    <subcellularLocation>
        <location evidence="1">Cytoplasm</location>
    </subcellularLocation>
</comment>
<dbReference type="InterPro" id="IPR051476">
    <property type="entry name" value="Bac_ResReg_Asp_Phosphatase"/>
</dbReference>
<protein>
    <recommendedName>
        <fullName evidence="5">Tetratricopeptide repeat protein 29</fullName>
    </recommendedName>
</protein>
<evidence type="ECO:0000256" key="5">
    <source>
        <dbReference type="ARBA" id="ARBA00040665"/>
    </source>
</evidence>
<keyword evidence="3" id="KW-0677">Repeat</keyword>
<dbReference type="SUPFAM" id="SSF48452">
    <property type="entry name" value="TPR-like"/>
    <property type="match status" value="1"/>
</dbReference>
<reference evidence="7" key="2">
    <citation type="submission" date="2015-01" db="EMBL/GenBank/DDBJ databases">
        <title>Evolutionary Origins and Diversification of the Mycorrhizal Mutualists.</title>
        <authorList>
            <consortium name="DOE Joint Genome Institute"/>
            <consortium name="Mycorrhizal Genomics Consortium"/>
            <person name="Kohler A."/>
            <person name="Kuo A."/>
            <person name="Nagy L.G."/>
            <person name="Floudas D."/>
            <person name="Copeland A."/>
            <person name="Barry K.W."/>
            <person name="Cichocki N."/>
            <person name="Veneault-Fourrey C."/>
            <person name="LaButti K."/>
            <person name="Lindquist E.A."/>
            <person name="Lipzen A."/>
            <person name="Lundell T."/>
            <person name="Morin E."/>
            <person name="Murat C."/>
            <person name="Riley R."/>
            <person name="Ohm R."/>
            <person name="Sun H."/>
            <person name="Tunlid A."/>
            <person name="Henrissat B."/>
            <person name="Grigoriev I.V."/>
            <person name="Hibbett D.S."/>
            <person name="Martin F."/>
        </authorList>
    </citation>
    <scope>NUCLEOTIDE SEQUENCE [LARGE SCALE GENOMIC DNA]</scope>
    <source>
        <strain evidence="7">MUT 4182</strain>
    </source>
</reference>
<dbReference type="GO" id="GO:0005737">
    <property type="term" value="C:cytoplasm"/>
    <property type="evidence" value="ECO:0007669"/>
    <property type="project" value="UniProtKB-SubCell"/>
</dbReference>
<dbReference type="PANTHER" id="PTHR46630:SF1">
    <property type="entry name" value="TETRATRICOPEPTIDE REPEAT PROTEIN 29"/>
    <property type="match status" value="1"/>
</dbReference>
<evidence type="ECO:0000256" key="1">
    <source>
        <dbReference type="ARBA" id="ARBA00004496"/>
    </source>
</evidence>
<keyword evidence="2" id="KW-0963">Cytoplasm</keyword>
<dbReference type="Pfam" id="PF13424">
    <property type="entry name" value="TPR_12"/>
    <property type="match status" value="2"/>
</dbReference>
<evidence type="ECO:0000256" key="2">
    <source>
        <dbReference type="ARBA" id="ARBA00022490"/>
    </source>
</evidence>
<dbReference type="Proteomes" id="UP000054248">
    <property type="component" value="Unassembled WGS sequence"/>
</dbReference>
<evidence type="ECO:0000313" key="7">
    <source>
        <dbReference type="Proteomes" id="UP000054248"/>
    </source>
</evidence>
<dbReference type="HOGENOM" id="CLU_081073_0_0_1"/>
<dbReference type="AlphaFoldDB" id="A0A0C3KUT9"/>
<evidence type="ECO:0000256" key="3">
    <source>
        <dbReference type="ARBA" id="ARBA00022737"/>
    </source>
</evidence>
<evidence type="ECO:0000313" key="6">
    <source>
        <dbReference type="EMBL" id="KIO25268.1"/>
    </source>
</evidence>
<keyword evidence="4" id="KW-0802">TPR repeat</keyword>
<dbReference type="InterPro" id="IPR011990">
    <property type="entry name" value="TPR-like_helical_dom_sf"/>
</dbReference>
<organism evidence="6 7">
    <name type="scientific">Tulasnella calospora MUT 4182</name>
    <dbReference type="NCBI Taxonomy" id="1051891"/>
    <lineage>
        <taxon>Eukaryota</taxon>
        <taxon>Fungi</taxon>
        <taxon>Dikarya</taxon>
        <taxon>Basidiomycota</taxon>
        <taxon>Agaricomycotina</taxon>
        <taxon>Agaricomycetes</taxon>
        <taxon>Cantharellales</taxon>
        <taxon>Tulasnellaceae</taxon>
        <taxon>Tulasnella</taxon>
    </lineage>
</organism>
<accession>A0A0C3KUT9</accession>
<keyword evidence="7" id="KW-1185">Reference proteome</keyword>
<evidence type="ECO:0000256" key="4">
    <source>
        <dbReference type="ARBA" id="ARBA00022803"/>
    </source>
</evidence>
<dbReference type="PANTHER" id="PTHR46630">
    <property type="entry name" value="TETRATRICOPEPTIDE REPEAT PROTEIN 29"/>
    <property type="match status" value="1"/>
</dbReference>
<reference evidence="6 7" key="1">
    <citation type="submission" date="2014-04" db="EMBL/GenBank/DDBJ databases">
        <authorList>
            <consortium name="DOE Joint Genome Institute"/>
            <person name="Kuo A."/>
            <person name="Girlanda M."/>
            <person name="Perotto S."/>
            <person name="Kohler A."/>
            <person name="Nagy L.G."/>
            <person name="Floudas D."/>
            <person name="Copeland A."/>
            <person name="Barry K.W."/>
            <person name="Cichocki N."/>
            <person name="Veneault-Fourrey C."/>
            <person name="LaButti K."/>
            <person name="Lindquist E.A."/>
            <person name="Lipzen A."/>
            <person name="Lundell T."/>
            <person name="Morin E."/>
            <person name="Murat C."/>
            <person name="Sun H."/>
            <person name="Tunlid A."/>
            <person name="Henrissat B."/>
            <person name="Grigoriev I.V."/>
            <person name="Hibbett D.S."/>
            <person name="Martin F."/>
            <person name="Nordberg H.P."/>
            <person name="Cantor M.N."/>
            <person name="Hua S.X."/>
        </authorList>
    </citation>
    <scope>NUCLEOTIDE SEQUENCE [LARGE SCALE GENOMIC DNA]</scope>
    <source>
        <strain evidence="6 7">MUT 4182</strain>
    </source>
</reference>
<name>A0A0C3KUT9_9AGAM</name>
<sequence>MDQAISTFQKAHEIARNIGWEQGLSTCLCRLGSIKVQQGLHAEAEELLRESVRVARSSDDVWRLAQALHWSGKCFKEQGRFEEALSALEESCSAYQNLALDFESELANTAVLLADLNSEHGHKEDALARYDRAIAEWRKGGDKAEISKCLAWKAVILVDINRCDEGALHFEASLIIDQESRDEAGVQWNREQLSGIPKTVIKSEVGRQSRLALAKLQSLRSTSLLCDMKKLQRRVPQLTMPNLKSPVKLVNESGL</sequence>
<dbReference type="EMBL" id="KN823045">
    <property type="protein sequence ID" value="KIO25268.1"/>
    <property type="molecule type" value="Genomic_DNA"/>
</dbReference>